<dbReference type="PANTHER" id="PTHR43431">
    <property type="entry name" value="OXIDOREDUCTASE, SHORT CHAIN DEHYDROGENASE/REDUCTASE FAMILY (AFU_ORTHOLOGUE AFUA_5G14000)"/>
    <property type="match status" value="1"/>
</dbReference>
<keyword evidence="2" id="KW-1185">Reference proteome</keyword>
<dbReference type="Proteomes" id="UP001370348">
    <property type="component" value="Chromosome"/>
</dbReference>
<gene>
    <name evidence="1" type="ORF">LZC94_46680</name>
</gene>
<organism evidence="1 2">
    <name type="scientific">Pendulispora albinea</name>
    <dbReference type="NCBI Taxonomy" id="2741071"/>
    <lineage>
        <taxon>Bacteria</taxon>
        <taxon>Pseudomonadati</taxon>
        <taxon>Myxococcota</taxon>
        <taxon>Myxococcia</taxon>
        <taxon>Myxococcales</taxon>
        <taxon>Sorangiineae</taxon>
        <taxon>Pendulisporaceae</taxon>
        <taxon>Pendulispora</taxon>
    </lineage>
</organism>
<reference evidence="1 2" key="1">
    <citation type="submission" date="2021-12" db="EMBL/GenBank/DDBJ databases">
        <title>Discovery of the Pendulisporaceae a myxobacterial family with distinct sporulation behavior and unique specialized metabolism.</title>
        <authorList>
            <person name="Garcia R."/>
            <person name="Popoff A."/>
            <person name="Bader C.D."/>
            <person name="Loehr J."/>
            <person name="Walesch S."/>
            <person name="Walt C."/>
            <person name="Boldt J."/>
            <person name="Bunk B."/>
            <person name="Haeckl F.J.F.P.J."/>
            <person name="Gunesch A.P."/>
            <person name="Birkelbach J."/>
            <person name="Nuebel U."/>
            <person name="Pietschmann T."/>
            <person name="Bach T."/>
            <person name="Mueller R."/>
        </authorList>
    </citation>
    <scope>NUCLEOTIDE SEQUENCE [LARGE SCALE GENOMIC DNA]</scope>
    <source>
        <strain evidence="1 2">MSr11954</strain>
    </source>
</reference>
<dbReference type="Pfam" id="PF00106">
    <property type="entry name" value="adh_short"/>
    <property type="match status" value="1"/>
</dbReference>
<proteinExistence type="predicted"/>
<sequence length="236" mass="25875">MSVTNDKVALVTGVGPGTGASIVRRLAKGGYQVAMLSRTKDRLLQLEREIPRTHAFVTDVTDEAQIDATLEQIRSKWGHPHLVVHNAVSFVFGTFLEIDPAAVNRNFQTNVMALLHLARRTAPPMVEAGGGAIIVTGNTSSLRGKSTYAGFAPTKAAQRILAESIARDLWPKGVHVAHVLIDAVIDLEWTRAVHPTAADEFFIQPDDIAEEVWHVAHQPRGSWSFNVEIRPSGEHW</sequence>
<evidence type="ECO:0000313" key="1">
    <source>
        <dbReference type="EMBL" id="WXB15296.1"/>
    </source>
</evidence>
<evidence type="ECO:0000313" key="2">
    <source>
        <dbReference type="Proteomes" id="UP001370348"/>
    </source>
</evidence>
<dbReference type="InterPro" id="IPR036291">
    <property type="entry name" value="NAD(P)-bd_dom_sf"/>
</dbReference>
<dbReference type="PRINTS" id="PR00081">
    <property type="entry name" value="GDHRDH"/>
</dbReference>
<protein>
    <submittedName>
        <fullName evidence="1">SDR family NAD(P)-dependent oxidoreductase</fullName>
    </submittedName>
</protein>
<dbReference type="EMBL" id="CP089984">
    <property type="protein sequence ID" value="WXB15296.1"/>
    <property type="molecule type" value="Genomic_DNA"/>
</dbReference>
<dbReference type="RefSeq" id="WP_394824921.1">
    <property type="nucleotide sequence ID" value="NZ_CP089984.1"/>
</dbReference>
<dbReference type="PANTHER" id="PTHR43431:SF7">
    <property type="entry name" value="OXIDOREDUCTASE, SHORT CHAIN DEHYDROGENASE_REDUCTASE FAMILY (AFU_ORTHOLOGUE AFUA_5G14000)"/>
    <property type="match status" value="1"/>
</dbReference>
<name>A0ABZ2M1S7_9BACT</name>
<dbReference type="InterPro" id="IPR002347">
    <property type="entry name" value="SDR_fam"/>
</dbReference>
<dbReference type="Gene3D" id="3.40.50.720">
    <property type="entry name" value="NAD(P)-binding Rossmann-like Domain"/>
    <property type="match status" value="1"/>
</dbReference>
<accession>A0ABZ2M1S7</accession>
<dbReference type="SUPFAM" id="SSF51735">
    <property type="entry name" value="NAD(P)-binding Rossmann-fold domains"/>
    <property type="match status" value="1"/>
</dbReference>